<name>A0A2U1LAI7_ARTAN</name>
<dbReference type="AlphaFoldDB" id="A0A2U1LAI7"/>
<keyword evidence="2" id="KW-1185">Reference proteome</keyword>
<reference evidence="1 2" key="1">
    <citation type="journal article" date="2018" name="Mol. Plant">
        <title>The genome of Artemisia annua provides insight into the evolution of Asteraceae family and artemisinin biosynthesis.</title>
        <authorList>
            <person name="Shen Q."/>
            <person name="Zhang L."/>
            <person name="Liao Z."/>
            <person name="Wang S."/>
            <person name="Yan T."/>
            <person name="Shi P."/>
            <person name="Liu M."/>
            <person name="Fu X."/>
            <person name="Pan Q."/>
            <person name="Wang Y."/>
            <person name="Lv Z."/>
            <person name="Lu X."/>
            <person name="Zhang F."/>
            <person name="Jiang W."/>
            <person name="Ma Y."/>
            <person name="Chen M."/>
            <person name="Hao X."/>
            <person name="Li L."/>
            <person name="Tang Y."/>
            <person name="Lv G."/>
            <person name="Zhou Y."/>
            <person name="Sun X."/>
            <person name="Brodelius P.E."/>
            <person name="Rose J.K.C."/>
            <person name="Tang K."/>
        </authorList>
    </citation>
    <scope>NUCLEOTIDE SEQUENCE [LARGE SCALE GENOMIC DNA]</scope>
    <source>
        <strain evidence="2">cv. Huhao1</strain>
        <tissue evidence="1">Leaf</tissue>
    </source>
</reference>
<dbReference type="Proteomes" id="UP000245207">
    <property type="component" value="Unassembled WGS sequence"/>
</dbReference>
<evidence type="ECO:0000313" key="2">
    <source>
        <dbReference type="Proteomes" id="UP000245207"/>
    </source>
</evidence>
<comment type="caution">
    <text evidence="1">The sequence shown here is derived from an EMBL/GenBank/DDBJ whole genome shotgun (WGS) entry which is preliminary data.</text>
</comment>
<proteinExistence type="predicted"/>
<accession>A0A2U1LAI7</accession>
<dbReference type="EMBL" id="PKPP01010497">
    <property type="protein sequence ID" value="PWA46006.1"/>
    <property type="molecule type" value="Genomic_DNA"/>
</dbReference>
<organism evidence="1 2">
    <name type="scientific">Artemisia annua</name>
    <name type="common">Sweet wormwood</name>
    <dbReference type="NCBI Taxonomy" id="35608"/>
    <lineage>
        <taxon>Eukaryota</taxon>
        <taxon>Viridiplantae</taxon>
        <taxon>Streptophyta</taxon>
        <taxon>Embryophyta</taxon>
        <taxon>Tracheophyta</taxon>
        <taxon>Spermatophyta</taxon>
        <taxon>Magnoliopsida</taxon>
        <taxon>eudicotyledons</taxon>
        <taxon>Gunneridae</taxon>
        <taxon>Pentapetalae</taxon>
        <taxon>asterids</taxon>
        <taxon>campanulids</taxon>
        <taxon>Asterales</taxon>
        <taxon>Asteraceae</taxon>
        <taxon>Asteroideae</taxon>
        <taxon>Anthemideae</taxon>
        <taxon>Artemisiinae</taxon>
        <taxon>Artemisia</taxon>
    </lineage>
</organism>
<sequence>MEGLTMNEYLAMEHEVNKQCEKSRTKNLLTLENDDECDNYGVNLSKFRAICDTKSSALKKELLLSDSLDNFDAIAFNLPTIDLLLKSRSPTNMPVCTFEVYDDTDFNILAIDTDLFSWETPLETTFMEFKRLSCMEDDFEQILLTILPVMTGTTMEGLTMNEYLAMEHEVNKQCEKSRTKNLLTLENDDECDNYGVNLSKFRAICDTKSSALKKELLLSDSLDNFDAIAFNLPTIDLLLKSRSPTNMPVCTFEVYDDTDFNILAIDTDLFSWETPLETTFMEFKRLSCMEDDLFTYDLLMSYTEDELLLLWPIIESKGLVWTTIEEKDGKFQIEYMNSTNAITKSSNQSCDVQPTQPSYMPYSEQYWGLDKSNLDDERIYGESKILFHKKLIRLMDISLEEWLELKYGDPEFAPMNEVKRIVTSWLTRSFKEQFNEFMEIKKKMIGSTSFDINFNPNDVDFSDWLASKFNNHKTMDRATKNVIWVYWMRGEDEEVETDHDSSYEIRI</sequence>
<evidence type="ECO:0000313" key="1">
    <source>
        <dbReference type="EMBL" id="PWA46006.1"/>
    </source>
</evidence>
<protein>
    <submittedName>
        <fullName evidence="1">Uncharacterized protein</fullName>
    </submittedName>
</protein>
<gene>
    <name evidence="1" type="ORF">CTI12_AA512900</name>
</gene>